<proteinExistence type="predicted"/>
<dbReference type="EMBL" id="AVFL01000028">
    <property type="protein sequence ID" value="EWY37267.1"/>
    <property type="molecule type" value="Genomic_DNA"/>
</dbReference>
<comment type="caution">
    <text evidence="2">The sequence shown here is derived from an EMBL/GenBank/DDBJ whole genome shotgun (WGS) entry which is preliminary data.</text>
</comment>
<dbReference type="Pfam" id="PF13391">
    <property type="entry name" value="HNH_2"/>
    <property type="match status" value="1"/>
</dbReference>
<keyword evidence="2" id="KW-0255">Endonuclease</keyword>
<dbReference type="Proteomes" id="UP000019486">
    <property type="component" value="Unassembled WGS sequence"/>
</dbReference>
<evidence type="ECO:0000259" key="1">
    <source>
        <dbReference type="Pfam" id="PF13391"/>
    </source>
</evidence>
<keyword evidence="2" id="KW-0378">Hydrolase</keyword>
<dbReference type="GO" id="GO:0004519">
    <property type="term" value="F:endonuclease activity"/>
    <property type="evidence" value="ECO:0007669"/>
    <property type="project" value="UniProtKB-KW"/>
</dbReference>
<sequence>MLEAPQGFVVAEECRKATWQNGFRRPLGELDGWARFGSTTAKGAIALAAAGPTGPWYLALDHAGVVEELPHPRADIDGPGIARYAYPTLAELYGVLPKVYALGVTLPDGPLEAFRAAVKDLPKATEAERLVVQRVGQDIFRDRLMTYWQGCCPLTGITDPALMRASHIIPWKDCSDDVERLNVHNGLLLSALWDAAFDRGLVTFDDDGCPVFSPALSKAARDELRWKRPVPLTDKHRMRLVWHRAHPFAMAASGSGDGRKSSG</sequence>
<protein>
    <submittedName>
        <fullName evidence="2">Restriction endonuclease</fullName>
    </submittedName>
</protein>
<dbReference type="OrthoDB" id="9811869at2"/>
<evidence type="ECO:0000313" key="3">
    <source>
        <dbReference type="Proteomes" id="UP000019486"/>
    </source>
</evidence>
<gene>
    <name evidence="2" type="ORF">N825_20700</name>
</gene>
<keyword evidence="3" id="KW-1185">Reference proteome</keyword>
<feature type="domain" description="HNH nuclease" evidence="1">
    <location>
        <begin position="152"/>
        <end position="205"/>
    </location>
</feature>
<keyword evidence="2" id="KW-0540">Nuclease</keyword>
<dbReference type="RefSeq" id="WP_051513319.1">
    <property type="nucleotide sequence ID" value="NZ_AVFL01000028.1"/>
</dbReference>
<dbReference type="STRING" id="1385369.N825_20700"/>
<organism evidence="2 3">
    <name type="scientific">Skermanella stibiiresistens SB22</name>
    <dbReference type="NCBI Taxonomy" id="1385369"/>
    <lineage>
        <taxon>Bacteria</taxon>
        <taxon>Pseudomonadati</taxon>
        <taxon>Pseudomonadota</taxon>
        <taxon>Alphaproteobacteria</taxon>
        <taxon>Rhodospirillales</taxon>
        <taxon>Azospirillaceae</taxon>
        <taxon>Skermanella</taxon>
    </lineage>
</organism>
<accession>W9GXU3</accession>
<evidence type="ECO:0000313" key="2">
    <source>
        <dbReference type="EMBL" id="EWY37267.1"/>
    </source>
</evidence>
<reference evidence="2 3" key="1">
    <citation type="submission" date="2013-08" db="EMBL/GenBank/DDBJ databases">
        <title>The genome sequence of Skermanella stibiiresistens.</title>
        <authorList>
            <person name="Zhu W."/>
            <person name="Wang G."/>
        </authorList>
    </citation>
    <scope>NUCLEOTIDE SEQUENCE [LARGE SCALE GENOMIC DNA]</scope>
    <source>
        <strain evidence="2 3">SB22</strain>
    </source>
</reference>
<dbReference type="AlphaFoldDB" id="W9GXU3"/>
<dbReference type="InterPro" id="IPR003615">
    <property type="entry name" value="HNH_nuc"/>
</dbReference>
<dbReference type="PATRIC" id="fig|1385369.3.peg.5679"/>
<name>W9GXU3_9PROT</name>